<reference evidence="4" key="1">
    <citation type="journal article" date="2011" name="Proc. Natl. Acad. Sci. U.S.A.">
        <title>Obligate biotrophy features unraveled by the genomic analysis of rust fungi.</title>
        <authorList>
            <person name="Duplessis S."/>
            <person name="Cuomo C.A."/>
            <person name="Lin Y.-C."/>
            <person name="Aerts A."/>
            <person name="Tisserant E."/>
            <person name="Veneault-Fourrey C."/>
            <person name="Joly D.L."/>
            <person name="Hacquard S."/>
            <person name="Amselem J."/>
            <person name="Cantarel B.L."/>
            <person name="Chiu R."/>
            <person name="Coutinho P.M."/>
            <person name="Feau N."/>
            <person name="Field M."/>
            <person name="Frey P."/>
            <person name="Gelhaye E."/>
            <person name="Goldberg J."/>
            <person name="Grabherr M.G."/>
            <person name="Kodira C.D."/>
            <person name="Kohler A."/>
            <person name="Kuees U."/>
            <person name="Lindquist E.A."/>
            <person name="Lucas S.M."/>
            <person name="Mago R."/>
            <person name="Mauceli E."/>
            <person name="Morin E."/>
            <person name="Murat C."/>
            <person name="Pangilinan J.L."/>
            <person name="Park R."/>
            <person name="Pearson M."/>
            <person name="Quesneville H."/>
            <person name="Rouhier N."/>
            <person name="Sakthikumar S."/>
            <person name="Salamov A.A."/>
            <person name="Schmutz J."/>
            <person name="Selles B."/>
            <person name="Shapiro H."/>
            <person name="Tanguay P."/>
            <person name="Tuskan G.A."/>
            <person name="Henrissat B."/>
            <person name="Van de Peer Y."/>
            <person name="Rouze P."/>
            <person name="Ellis J.G."/>
            <person name="Dodds P.N."/>
            <person name="Schein J.E."/>
            <person name="Zhong S."/>
            <person name="Hamelin R.C."/>
            <person name="Grigoriev I.V."/>
            <person name="Szabo L.J."/>
            <person name="Martin F."/>
        </authorList>
    </citation>
    <scope>NUCLEOTIDE SEQUENCE [LARGE SCALE GENOMIC DNA]</scope>
    <source>
        <strain evidence="4">98AG31 / pathotype 3-4-7</strain>
    </source>
</reference>
<evidence type="ECO:0000313" key="3">
    <source>
        <dbReference type="EMBL" id="EGF99746.1"/>
    </source>
</evidence>
<gene>
    <name evidence="3" type="ORF">MELLADRAFT_94123</name>
</gene>
<dbReference type="OrthoDB" id="5186at2759"/>
<dbReference type="eggNOG" id="KOG1808">
    <property type="taxonomic scope" value="Eukaryota"/>
</dbReference>
<feature type="compositionally biased region" description="Acidic residues" evidence="1">
    <location>
        <begin position="1132"/>
        <end position="1145"/>
    </location>
</feature>
<dbReference type="Proteomes" id="UP000001072">
    <property type="component" value="Unassembled WGS sequence"/>
</dbReference>
<accession>F4S6J7</accession>
<sequence>MNNQNNNRAQVRLNSLLKTLSTSTKFTPKPIESAPEQKQQTSPILLGHLTISDISLPIWSSPTSKQPPSRLPSPLPTSLISNPFTLSHLRWISQKVLLSQDICLISPTASCPFTRKLVLGFCELAKREYEYIGIHRDLSENELKQSREISASISGSDDKKSELQFIDSATVRSVKLGRILILDGLEKAERGILPLLNNLLENREMNLFVKSQYLKKLTEKDGTHIIHPDRYESLSREGSLPSNFISASRSFQVICISLPVPPFTGYPLDPPFRSRFQARYIDSLGASLALASPFSPQPLWIKFKEVVMTIQLSNEARSSSLALASSPATLPNFPIPSLSRLKTLLENFPVSDSIPSQELSNLARLLHPRLSFLSSDAWNLLNQHFEKAGLGTLQSSLPEIDPDGGGLFGYKLVKVERINSYHARAHFESSRNYSNQTVQCLVKCGSSPLIPIIEVKSNLSTSGVVISSRFDHLFNLMAQIHTINLDFTLLPRPTEQASSSTSFLIQTFSQVFGYGPKPEESIHLYREMTGKELVMRRTVDESNQTGWAPSRLVEGAQAGALVEITGIDLIGSSVGTISGLLDGRSLELWGGKRLVPFEQKIQNEDPMVSVVNPSFRVICTATKSGMGTSHSGRAPEWMTNDELGNITMMIEMIGLRWEEEVELTKNIGINETLLNKLSVFVKAYRDLSSQGGKFRRLGTRGLLRICKRLGCFPEEEWDLGRTLKRILLVEFLPKTERMDFESCLELAEIKIGEEWDYLPPILSSDQRYLIFPSAQNLLLSSKDHHQDLRLKECQIERESKNDKEDNGLVPQMSWFFENREQNGLIRDIGIDLMLMGNHLVLLGNQGVGKNKIIDRLLMLSGRPREYIQLHRDSTVQQLMFQTSVVDGTIQYLDSPLLRAVRYGRVLVVDEADKAPEHVTGALKSLSERGEMSLGDGRRIVKKKTKSGKGEIEIHSKFKMVLLANRPGYPFLGHQFLQVLGDGFGCYGIKNPDLESEIELVEQLLLMNDNQMGNEKSVFGESLEEQKGFGRRLVGVFHLLREDFENGMISYPFSLRDGLEVGMRNVFDFDIHRTDTIDKVNEALIKNGFKVRKLGIERIRELGEEINSEDQIRVVRQVKVFGDEVGGGHDENGVEAEIGEEGDGDGESWGGGVGSLDSSGMRGGIGSKKILRRTNVYDQKPNGSSDTQIGEQIRERAKALSREELEKKLKDLSMRIGEVSYYGYYYKPIEAHIPLLVDILENLEAREEERVWVKGQSDGEFDEQRLVDGLIGESAIYKRRVNQQPEPGRPQLKPKRIRFVFDISSSMYRFQADGRLDRSCQTAIMIMESFSRLKRPERYHWDMIGHAGDGPEIDLEFEEGGIQSQWKVVEKMRTQYAIAGDHTVEAIEKAVDKVAEVESDEAIVIAISDANFDRYGITSQVLKDAMNRNRSVKTGLIAIGEGSETVW</sequence>
<dbReference type="SUPFAM" id="SSF52540">
    <property type="entry name" value="P-loop containing nucleoside triphosphate hydrolases"/>
    <property type="match status" value="1"/>
</dbReference>
<feature type="domain" description="ATPase dynein-related AAA" evidence="2">
    <location>
        <begin position="838"/>
        <end position="967"/>
    </location>
</feature>
<dbReference type="PANTHER" id="PTHR21610:SF9">
    <property type="entry name" value="VON WILLEBRAND FACTOR A DOMAIN-CONTAINING PROTEIN 8"/>
    <property type="match status" value="1"/>
</dbReference>
<name>F4S6J7_MELLP</name>
<evidence type="ECO:0000259" key="2">
    <source>
        <dbReference type="Pfam" id="PF07728"/>
    </source>
</evidence>
<dbReference type="STRING" id="747676.F4S6J7"/>
<dbReference type="PANTHER" id="PTHR21610">
    <property type="entry name" value="VON WILLEBRAND FACTOR A DOMAIN-CONTAINING PROTEIN 8"/>
    <property type="match status" value="1"/>
</dbReference>
<organism evidence="4">
    <name type="scientific">Melampsora larici-populina (strain 98AG31 / pathotype 3-4-7)</name>
    <name type="common">Poplar leaf rust fungus</name>
    <dbReference type="NCBI Taxonomy" id="747676"/>
    <lineage>
        <taxon>Eukaryota</taxon>
        <taxon>Fungi</taxon>
        <taxon>Dikarya</taxon>
        <taxon>Basidiomycota</taxon>
        <taxon>Pucciniomycotina</taxon>
        <taxon>Pucciniomycetes</taxon>
        <taxon>Pucciniales</taxon>
        <taxon>Melampsoraceae</taxon>
        <taxon>Melampsora</taxon>
    </lineage>
</organism>
<dbReference type="RefSeq" id="XP_007417001.1">
    <property type="nucleotide sequence ID" value="XM_007416939.1"/>
</dbReference>
<evidence type="ECO:0000256" key="1">
    <source>
        <dbReference type="SAM" id="MobiDB-lite"/>
    </source>
</evidence>
<dbReference type="GO" id="GO:0005524">
    <property type="term" value="F:ATP binding"/>
    <property type="evidence" value="ECO:0007669"/>
    <property type="project" value="InterPro"/>
</dbReference>
<dbReference type="InParanoid" id="F4S6J7"/>
<keyword evidence="4" id="KW-1185">Reference proteome</keyword>
<dbReference type="KEGG" id="mlr:MELLADRAFT_94123"/>
<evidence type="ECO:0000313" key="4">
    <source>
        <dbReference type="Proteomes" id="UP000001072"/>
    </source>
</evidence>
<dbReference type="VEuPathDB" id="FungiDB:MELLADRAFT_94123"/>
<feature type="region of interest" description="Disordered" evidence="1">
    <location>
        <begin position="1128"/>
        <end position="1165"/>
    </location>
</feature>
<dbReference type="GeneID" id="18936787"/>
<dbReference type="SUPFAM" id="SSF53300">
    <property type="entry name" value="vWA-like"/>
    <property type="match status" value="1"/>
</dbReference>
<protein>
    <recommendedName>
        <fullName evidence="2">ATPase dynein-related AAA domain-containing protein</fullName>
    </recommendedName>
</protein>
<dbReference type="Pfam" id="PF07728">
    <property type="entry name" value="AAA_5"/>
    <property type="match status" value="2"/>
</dbReference>
<dbReference type="GO" id="GO:0005737">
    <property type="term" value="C:cytoplasm"/>
    <property type="evidence" value="ECO:0007669"/>
    <property type="project" value="TreeGrafter"/>
</dbReference>
<feature type="domain" description="ATPase dynein-related AAA" evidence="2">
    <location>
        <begin position="117"/>
        <end position="276"/>
    </location>
</feature>
<dbReference type="InterPro" id="IPR027417">
    <property type="entry name" value="P-loop_NTPase"/>
</dbReference>
<dbReference type="Gene3D" id="3.40.50.300">
    <property type="entry name" value="P-loop containing nucleotide triphosphate hydrolases"/>
    <property type="match status" value="2"/>
</dbReference>
<dbReference type="GO" id="GO:0016887">
    <property type="term" value="F:ATP hydrolysis activity"/>
    <property type="evidence" value="ECO:0007669"/>
    <property type="project" value="InterPro"/>
</dbReference>
<proteinExistence type="predicted"/>
<dbReference type="HOGENOM" id="CLU_001400_1_0_1"/>
<dbReference type="EMBL" id="GL883155">
    <property type="protein sequence ID" value="EGF99746.1"/>
    <property type="molecule type" value="Genomic_DNA"/>
</dbReference>
<dbReference type="InterPro" id="IPR039891">
    <property type="entry name" value="VWA8"/>
</dbReference>
<dbReference type="InterPro" id="IPR036465">
    <property type="entry name" value="vWFA_dom_sf"/>
</dbReference>
<dbReference type="InterPro" id="IPR011704">
    <property type="entry name" value="ATPase_dyneun-rel_AAA"/>
</dbReference>